<sequence length="95" mass="11098">MSQRDDLRQSGPSVRAGHRRFEHATAGSLQVSKRIHYPLCHRRRNGRRENKKLRRSMRHPTQCQNDLKVFTFYRRAKSYSCPSAALAHLPLDNAI</sequence>
<keyword evidence="3" id="KW-1185">Reference proteome</keyword>
<comment type="caution">
    <text evidence="2">The sequence shown here is derived from an EMBL/GenBank/DDBJ whole genome shotgun (WGS) entry which is preliminary data.</text>
</comment>
<proteinExistence type="predicted"/>
<feature type="region of interest" description="Disordered" evidence="1">
    <location>
        <begin position="1"/>
        <end position="29"/>
    </location>
</feature>
<protein>
    <submittedName>
        <fullName evidence="2">Uncharacterized protein</fullName>
    </submittedName>
</protein>
<evidence type="ECO:0000313" key="2">
    <source>
        <dbReference type="EMBL" id="GFN99528.1"/>
    </source>
</evidence>
<accession>A0AAV3ZYT6</accession>
<name>A0AAV3ZYT6_9GAST</name>
<organism evidence="2 3">
    <name type="scientific">Plakobranchus ocellatus</name>
    <dbReference type="NCBI Taxonomy" id="259542"/>
    <lineage>
        <taxon>Eukaryota</taxon>
        <taxon>Metazoa</taxon>
        <taxon>Spiralia</taxon>
        <taxon>Lophotrochozoa</taxon>
        <taxon>Mollusca</taxon>
        <taxon>Gastropoda</taxon>
        <taxon>Heterobranchia</taxon>
        <taxon>Euthyneura</taxon>
        <taxon>Panpulmonata</taxon>
        <taxon>Sacoglossa</taxon>
        <taxon>Placobranchoidea</taxon>
        <taxon>Plakobranchidae</taxon>
        <taxon>Plakobranchus</taxon>
    </lineage>
</organism>
<gene>
    <name evidence="2" type="ORF">PoB_002603400</name>
</gene>
<evidence type="ECO:0000256" key="1">
    <source>
        <dbReference type="SAM" id="MobiDB-lite"/>
    </source>
</evidence>
<dbReference type="AlphaFoldDB" id="A0AAV3ZYT6"/>
<dbReference type="Proteomes" id="UP000735302">
    <property type="component" value="Unassembled WGS sequence"/>
</dbReference>
<evidence type="ECO:0000313" key="3">
    <source>
        <dbReference type="Proteomes" id="UP000735302"/>
    </source>
</evidence>
<reference evidence="2 3" key="1">
    <citation type="journal article" date="2021" name="Elife">
        <title>Chloroplast acquisition without the gene transfer in kleptoplastic sea slugs, Plakobranchus ocellatus.</title>
        <authorList>
            <person name="Maeda T."/>
            <person name="Takahashi S."/>
            <person name="Yoshida T."/>
            <person name="Shimamura S."/>
            <person name="Takaki Y."/>
            <person name="Nagai Y."/>
            <person name="Toyoda A."/>
            <person name="Suzuki Y."/>
            <person name="Arimoto A."/>
            <person name="Ishii H."/>
            <person name="Satoh N."/>
            <person name="Nishiyama T."/>
            <person name="Hasebe M."/>
            <person name="Maruyama T."/>
            <person name="Minagawa J."/>
            <person name="Obokata J."/>
            <person name="Shigenobu S."/>
        </authorList>
    </citation>
    <scope>NUCLEOTIDE SEQUENCE [LARGE SCALE GENOMIC DNA]</scope>
</reference>
<dbReference type="EMBL" id="BLXT01003003">
    <property type="protein sequence ID" value="GFN99528.1"/>
    <property type="molecule type" value="Genomic_DNA"/>
</dbReference>